<evidence type="ECO:0000259" key="1">
    <source>
        <dbReference type="Pfam" id="PF01636"/>
    </source>
</evidence>
<dbReference type="SUPFAM" id="SSF56112">
    <property type="entry name" value="Protein kinase-like (PK-like)"/>
    <property type="match status" value="1"/>
</dbReference>
<accession>A0A6J6GQL2</accession>
<dbReference type="InterPro" id="IPR002575">
    <property type="entry name" value="Aminoglycoside_PTrfase"/>
</dbReference>
<sequence>MLELDDPLLPAAVHLVGDDAHDVVGSVLAAAGGRLVSLDAAQVAYRPGREMVVQYRAAVAWSDGRETTELILAGATPDGAPAGTVTVRADDGGTALEVGVWRYPFDPELPGLAGAVDASRVARLLGATTAPALDVVSYRPCRRAVIRAEWLDDTGAAVPVYVKVVPPSRTASIVRRHEVLRTAGIPAPEVVAHDADLGLVALSALPGRDLRDQLVAGGPLPDPAELVSLVDRIAEVTVDLDVADGRHTGRSRADLLAAAPKHAAALAHLLPGLSERLGHLVARLSDVPRRPATDTIHGDLHEAQVRVDAVGSIVGLLDVDDLGPGDRLDDLARCTGHLIALACLNRRAGVDDAVVARCDAYAARAFQEVRDRHGVAGTARVTAALVGLATVPFRLQGGAWRDDTVALLDLADTCLADSCLADTCLADTCLGHTHLGPADEKNLIARS</sequence>
<dbReference type="Gene3D" id="3.90.1200.10">
    <property type="match status" value="1"/>
</dbReference>
<dbReference type="InterPro" id="IPR011009">
    <property type="entry name" value="Kinase-like_dom_sf"/>
</dbReference>
<dbReference type="AlphaFoldDB" id="A0A6J6GQL2"/>
<organism evidence="2">
    <name type="scientific">freshwater metagenome</name>
    <dbReference type="NCBI Taxonomy" id="449393"/>
    <lineage>
        <taxon>unclassified sequences</taxon>
        <taxon>metagenomes</taxon>
        <taxon>ecological metagenomes</taxon>
    </lineage>
</organism>
<name>A0A6J6GQL2_9ZZZZ</name>
<dbReference type="EMBL" id="CAEZSR010000329">
    <property type="protein sequence ID" value="CAB4601374.1"/>
    <property type="molecule type" value="Genomic_DNA"/>
</dbReference>
<proteinExistence type="predicted"/>
<protein>
    <submittedName>
        <fullName evidence="2">Unannotated protein</fullName>
    </submittedName>
</protein>
<evidence type="ECO:0000313" key="2">
    <source>
        <dbReference type="EMBL" id="CAB4601374.1"/>
    </source>
</evidence>
<reference evidence="2" key="1">
    <citation type="submission" date="2020-05" db="EMBL/GenBank/DDBJ databases">
        <authorList>
            <person name="Chiriac C."/>
            <person name="Salcher M."/>
            <person name="Ghai R."/>
            <person name="Kavagutti S V."/>
        </authorList>
    </citation>
    <scope>NUCLEOTIDE SEQUENCE</scope>
</reference>
<gene>
    <name evidence="2" type="ORF">UFOPK1493_04345</name>
</gene>
<feature type="domain" description="Aminoglycoside phosphotransferase" evidence="1">
    <location>
        <begin position="154"/>
        <end position="355"/>
    </location>
</feature>
<dbReference type="Pfam" id="PF01636">
    <property type="entry name" value="APH"/>
    <property type="match status" value="1"/>
</dbReference>